<dbReference type="SUPFAM" id="SSF55190">
    <property type="entry name" value="Arginyl-tRNA synthetase (ArgRS), N-terminal 'additional' domain"/>
    <property type="match status" value="1"/>
</dbReference>
<dbReference type="SMART" id="SM01016">
    <property type="entry name" value="Arg_tRNA_synt_N"/>
    <property type="match status" value="1"/>
</dbReference>
<dbReference type="GO" id="GO:0005524">
    <property type="term" value="F:ATP binding"/>
    <property type="evidence" value="ECO:0007669"/>
    <property type="project" value="InterPro"/>
</dbReference>
<evidence type="ECO:0000259" key="1">
    <source>
        <dbReference type="SMART" id="SM01016"/>
    </source>
</evidence>
<dbReference type="GO" id="GO:0006420">
    <property type="term" value="P:arginyl-tRNA aminoacylation"/>
    <property type="evidence" value="ECO:0007669"/>
    <property type="project" value="InterPro"/>
</dbReference>
<dbReference type="GO" id="GO:0004814">
    <property type="term" value="F:arginine-tRNA ligase activity"/>
    <property type="evidence" value="ECO:0007669"/>
    <property type="project" value="UniProtKB-EC"/>
</dbReference>
<evidence type="ECO:0000313" key="3">
    <source>
        <dbReference type="Proteomes" id="UP000215452"/>
    </source>
</evidence>
<sequence length="92" mass="10585">MKKKISQAIIKFFKNENLIIDESKLIIEKSKNFGDYSSNVALMFAKQNKIDSLKLAQTIKNQLLSENLNLEKIEIAPPALLIFLFPKMNMQI</sequence>
<proteinExistence type="predicted"/>
<feature type="domain" description="Arginyl tRNA synthetase N-terminal" evidence="1">
    <location>
        <begin position="1"/>
        <end position="84"/>
    </location>
</feature>
<reference evidence="2 3" key="1">
    <citation type="submission" date="2017-08" db="EMBL/GenBank/DDBJ databases">
        <title>The complete genome sequence of a Mycoplasma hyopneumoniae isolate in Korea.</title>
        <authorList>
            <person name="Han J."/>
            <person name="Lee N."/>
        </authorList>
    </citation>
    <scope>NUCLEOTIDE SEQUENCE [LARGE SCALE GENOMIC DNA]</scope>
    <source>
        <strain evidence="2 3">KM014</strain>
    </source>
</reference>
<dbReference type="EC" id="6.1.1.19" evidence="2"/>
<keyword evidence="2" id="KW-0436">Ligase</keyword>
<dbReference type="Proteomes" id="UP000215452">
    <property type="component" value="Chromosome"/>
</dbReference>
<organism evidence="2 3">
    <name type="scientific">Mesomycoplasma hyopneumoniae</name>
    <name type="common">Mycoplasma hyopneumoniae</name>
    <dbReference type="NCBI Taxonomy" id="2099"/>
    <lineage>
        <taxon>Bacteria</taxon>
        <taxon>Bacillati</taxon>
        <taxon>Mycoplasmatota</taxon>
        <taxon>Mycoplasmoidales</taxon>
        <taxon>Metamycoplasmataceae</taxon>
        <taxon>Mesomycoplasma</taxon>
    </lineage>
</organism>
<dbReference type="Pfam" id="PF03485">
    <property type="entry name" value="Arg_tRNA_synt_N"/>
    <property type="match status" value="1"/>
</dbReference>
<dbReference type="InterPro" id="IPR005148">
    <property type="entry name" value="Arg-tRNA-synth_N"/>
</dbReference>
<dbReference type="InterPro" id="IPR036695">
    <property type="entry name" value="Arg-tRNA-synth_N_sf"/>
</dbReference>
<name>A0A223M952_MESHO</name>
<protein>
    <submittedName>
        <fullName evidence="2">Arginine--tRNA ligase</fullName>
        <ecNumber evidence="2">6.1.1.19</ecNumber>
    </submittedName>
</protein>
<gene>
    <name evidence="2" type="primary">argS_1</name>
    <name evidence="2" type="ORF">CIB43_00180</name>
</gene>
<dbReference type="EMBL" id="CP022714">
    <property type="protein sequence ID" value="ASU14091.1"/>
    <property type="molecule type" value="Genomic_DNA"/>
</dbReference>
<evidence type="ECO:0000313" key="2">
    <source>
        <dbReference type="EMBL" id="ASU14091.1"/>
    </source>
</evidence>
<accession>A0A223M952</accession>
<dbReference type="GO" id="GO:0005737">
    <property type="term" value="C:cytoplasm"/>
    <property type="evidence" value="ECO:0007669"/>
    <property type="project" value="InterPro"/>
</dbReference>
<dbReference type="Gene3D" id="3.30.1360.70">
    <property type="entry name" value="Arginyl tRNA synthetase N-terminal domain"/>
    <property type="match status" value="1"/>
</dbReference>
<dbReference type="AlphaFoldDB" id="A0A223M952"/>